<dbReference type="GeneID" id="88848747"/>
<dbReference type="Gene3D" id="3.90.1150.10">
    <property type="entry name" value="Aspartate Aminotransferase, domain 1"/>
    <property type="match status" value="1"/>
</dbReference>
<protein>
    <submittedName>
        <fullName evidence="1">Uncharacterized protein</fullName>
    </submittedName>
</protein>
<dbReference type="EMBL" id="AP019367">
    <property type="protein sequence ID" value="BBH50028.1"/>
    <property type="molecule type" value="Genomic_DNA"/>
</dbReference>
<keyword evidence="2" id="KW-1185">Reference proteome</keyword>
<dbReference type="InterPro" id="IPR015422">
    <property type="entry name" value="PyrdxlP-dep_Trfase_small"/>
</dbReference>
<gene>
    <name evidence="1" type="ORF">Pcatena_06150</name>
</gene>
<dbReference type="KEGG" id="pcat:Pcatena_06150"/>
<dbReference type="SUPFAM" id="SSF53383">
    <property type="entry name" value="PLP-dependent transferases"/>
    <property type="match status" value="1"/>
</dbReference>
<proteinExistence type="predicted"/>
<dbReference type="AlphaFoldDB" id="A0A3G9JX74"/>
<dbReference type="InterPro" id="IPR015424">
    <property type="entry name" value="PyrdxlP-dep_Trfase"/>
</dbReference>
<evidence type="ECO:0000313" key="1">
    <source>
        <dbReference type="EMBL" id="BBH50028.1"/>
    </source>
</evidence>
<dbReference type="RefSeq" id="WP_126421530.1">
    <property type="nucleotide sequence ID" value="NZ_AP019367.1"/>
</dbReference>
<sequence>MTANENIFWGPLSPCGGGGPCLSDLLEMQAGMDAEAWRRVSDTAQVVASYLACHPAVEAVRYPGLTGDASYHEASCTLRGGFGPFVDVLLASGAWMRYDARRAAGDARDEVLRLERVLAR</sequence>
<accession>A0A3G9JX74</accession>
<organism evidence="1 2">
    <name type="scientific">Parolsenella catena</name>
    <dbReference type="NCBI Taxonomy" id="2003188"/>
    <lineage>
        <taxon>Bacteria</taxon>
        <taxon>Bacillati</taxon>
        <taxon>Actinomycetota</taxon>
        <taxon>Coriobacteriia</taxon>
        <taxon>Coriobacteriales</taxon>
        <taxon>Atopobiaceae</taxon>
        <taxon>Parolsenella</taxon>
    </lineage>
</organism>
<dbReference type="Proteomes" id="UP000273154">
    <property type="component" value="Chromosome"/>
</dbReference>
<reference evidence="2" key="1">
    <citation type="submission" date="2018-11" db="EMBL/GenBank/DDBJ databases">
        <title>Comparative genomics of Parolsenella catena and Libanicoccus massiliensis: Reclassification of Libanicoccus massiliensis as Parolsenella massiliensis comb. nov.</title>
        <authorList>
            <person name="Sakamoto M."/>
            <person name="Ikeyama N."/>
            <person name="Murakami T."/>
            <person name="Mori H."/>
            <person name="Yuki M."/>
            <person name="Ohkuma M."/>
        </authorList>
    </citation>
    <scope>NUCLEOTIDE SEQUENCE [LARGE SCALE GENOMIC DNA]</scope>
    <source>
        <strain evidence="2">JCM 31932</strain>
    </source>
</reference>
<evidence type="ECO:0000313" key="2">
    <source>
        <dbReference type="Proteomes" id="UP000273154"/>
    </source>
</evidence>
<name>A0A3G9JX74_9ACTN</name>
<dbReference type="OrthoDB" id="3180808at2"/>